<dbReference type="OrthoDB" id="9798161at2"/>
<evidence type="ECO:0000313" key="3">
    <source>
        <dbReference type="Proteomes" id="UP000182635"/>
    </source>
</evidence>
<dbReference type="InterPro" id="IPR036515">
    <property type="entry name" value="Transposase_17_sf"/>
</dbReference>
<sequence length="144" mass="17059">MIDINRLTYGRTSVYNLNYHLIWGIKYRNKVLKGHVETVKRTLYEIASKYGFTIAHMEIGKDDHIHLLVSALPELSVTNIMRWLKEISAWQLFRKCPELQTSHRKKQDRHLWSPSYYVESIGTVNEQAVAKYIDDQRRKVVNLK</sequence>
<dbReference type="PANTHER" id="PTHR33360:SF2">
    <property type="entry name" value="TRANSPOSASE FOR INSERTION SEQUENCE ELEMENT IS200"/>
    <property type="match status" value="1"/>
</dbReference>
<dbReference type="InterPro" id="IPR002686">
    <property type="entry name" value="Transposase_17"/>
</dbReference>
<evidence type="ECO:0000313" key="2">
    <source>
        <dbReference type="EMBL" id="SFG28126.1"/>
    </source>
</evidence>
<feature type="domain" description="Transposase IS200-like" evidence="1">
    <location>
        <begin position="14"/>
        <end position="136"/>
    </location>
</feature>
<dbReference type="Pfam" id="PF01797">
    <property type="entry name" value="Y1_Tnp"/>
    <property type="match status" value="1"/>
</dbReference>
<dbReference type="EMBL" id="FOPI01000009">
    <property type="protein sequence ID" value="SFG28126.1"/>
    <property type="molecule type" value="Genomic_DNA"/>
</dbReference>
<dbReference type="Gene3D" id="3.30.70.1290">
    <property type="entry name" value="Transposase IS200-like"/>
    <property type="match status" value="1"/>
</dbReference>
<protein>
    <submittedName>
        <fullName evidence="2">Putative transposase</fullName>
    </submittedName>
</protein>
<dbReference type="AlphaFoldDB" id="A0A1I2QR56"/>
<dbReference type="GO" id="GO:0003677">
    <property type="term" value="F:DNA binding"/>
    <property type="evidence" value="ECO:0007669"/>
    <property type="project" value="InterPro"/>
</dbReference>
<proteinExistence type="predicted"/>
<gene>
    <name evidence="2" type="ORF">SAMN02910432_00671</name>
</gene>
<dbReference type="RefSeq" id="WP_074786419.1">
    <property type="nucleotide sequence ID" value="NZ_FOPI01000009.1"/>
</dbReference>
<dbReference type="GO" id="GO:0006313">
    <property type="term" value="P:DNA transposition"/>
    <property type="evidence" value="ECO:0007669"/>
    <property type="project" value="InterPro"/>
</dbReference>
<evidence type="ECO:0000259" key="1">
    <source>
        <dbReference type="SMART" id="SM01321"/>
    </source>
</evidence>
<reference evidence="3" key="1">
    <citation type="submission" date="2016-10" db="EMBL/GenBank/DDBJ databases">
        <authorList>
            <person name="Varghese N."/>
            <person name="Submissions S."/>
        </authorList>
    </citation>
    <scope>NUCLEOTIDE SEQUENCE [LARGE SCALE GENOMIC DNA]</scope>
    <source>
        <strain evidence="3">DSM 20403</strain>
    </source>
</reference>
<dbReference type="GO" id="GO:0004803">
    <property type="term" value="F:transposase activity"/>
    <property type="evidence" value="ECO:0007669"/>
    <property type="project" value="InterPro"/>
</dbReference>
<dbReference type="NCBIfam" id="NF033573">
    <property type="entry name" value="transpos_IS200"/>
    <property type="match status" value="1"/>
</dbReference>
<dbReference type="Proteomes" id="UP000182635">
    <property type="component" value="Unassembled WGS sequence"/>
</dbReference>
<organism evidence="2 3">
    <name type="scientific">Ligilactobacillus ruminis DSM 20403 = NBRC 102161</name>
    <dbReference type="NCBI Taxonomy" id="1423798"/>
    <lineage>
        <taxon>Bacteria</taxon>
        <taxon>Bacillati</taxon>
        <taxon>Bacillota</taxon>
        <taxon>Bacilli</taxon>
        <taxon>Lactobacillales</taxon>
        <taxon>Lactobacillaceae</taxon>
        <taxon>Ligilactobacillus</taxon>
    </lineage>
</organism>
<dbReference type="SUPFAM" id="SSF143422">
    <property type="entry name" value="Transposase IS200-like"/>
    <property type="match status" value="1"/>
</dbReference>
<dbReference type="SMART" id="SM01321">
    <property type="entry name" value="Y1_Tnp"/>
    <property type="match status" value="1"/>
</dbReference>
<accession>A0A1I2QR56</accession>
<dbReference type="PANTHER" id="PTHR33360">
    <property type="entry name" value="TRANSPOSASE FOR INSERTION SEQUENCE ELEMENT IS200"/>
    <property type="match status" value="1"/>
</dbReference>
<name>A0A1I2QR56_9LACO</name>